<accession>A0A377HFC3</accession>
<sequence length="31" mass="3602">MRHEFVLPWLVRDHYVPGGKPGIKITEPESI</sequence>
<dbReference type="EMBL" id="UGBT01000002">
    <property type="protein sequence ID" value="STH68908.1"/>
    <property type="molecule type" value="Genomic_DNA"/>
</dbReference>
<reference evidence="4 5" key="1">
    <citation type="submission" date="2018-06" db="EMBL/GenBank/DDBJ databases">
        <authorList>
            <consortium name="Pathogen Informatics"/>
            <person name="Doyle S."/>
        </authorList>
    </citation>
    <scope>NUCLEOTIDE SEQUENCE [LARGE SCALE GENOMIC DNA]</scope>
    <source>
        <strain evidence="1 4">NCTC11181</strain>
        <strain evidence="2 5">NCTC11341</strain>
        <strain evidence="3 6">NCTC9706</strain>
    </source>
</reference>
<dbReference type="EMBL" id="UFYN01000002">
    <property type="protein sequence ID" value="STD46526.1"/>
    <property type="molecule type" value="Genomic_DNA"/>
</dbReference>
<protein>
    <submittedName>
        <fullName evidence="3">Uncharacterized protein</fullName>
    </submittedName>
</protein>
<evidence type="ECO:0000313" key="3">
    <source>
        <dbReference type="EMBL" id="STO40747.1"/>
    </source>
</evidence>
<evidence type="ECO:0000313" key="1">
    <source>
        <dbReference type="EMBL" id="STD46526.1"/>
    </source>
</evidence>
<name>A0A377HFC3_ECOLX</name>
<dbReference type="Proteomes" id="UP000254219">
    <property type="component" value="Unassembled WGS sequence"/>
</dbReference>
<gene>
    <name evidence="1" type="ORF">NCTC11181_04021</name>
    <name evidence="2" type="ORF">NCTC11341_00404</name>
    <name evidence="3" type="ORF">NCTC9706_05070</name>
</gene>
<evidence type="ECO:0000313" key="4">
    <source>
        <dbReference type="Proteomes" id="UP000254219"/>
    </source>
</evidence>
<proteinExistence type="predicted"/>
<evidence type="ECO:0000313" key="5">
    <source>
        <dbReference type="Proteomes" id="UP000254428"/>
    </source>
</evidence>
<dbReference type="Proteomes" id="UP000254460">
    <property type="component" value="Unassembled WGS sequence"/>
</dbReference>
<dbReference type="EMBL" id="UGGJ01000006">
    <property type="protein sequence ID" value="STO40747.1"/>
    <property type="molecule type" value="Genomic_DNA"/>
</dbReference>
<evidence type="ECO:0000313" key="6">
    <source>
        <dbReference type="Proteomes" id="UP000254460"/>
    </source>
</evidence>
<dbReference type="Proteomes" id="UP000254428">
    <property type="component" value="Unassembled WGS sequence"/>
</dbReference>
<organism evidence="3 6">
    <name type="scientific">Escherichia coli</name>
    <dbReference type="NCBI Taxonomy" id="562"/>
    <lineage>
        <taxon>Bacteria</taxon>
        <taxon>Pseudomonadati</taxon>
        <taxon>Pseudomonadota</taxon>
        <taxon>Gammaproteobacteria</taxon>
        <taxon>Enterobacterales</taxon>
        <taxon>Enterobacteriaceae</taxon>
        <taxon>Escherichia</taxon>
    </lineage>
</organism>
<dbReference type="AlphaFoldDB" id="A0A377HFC3"/>
<evidence type="ECO:0000313" key="2">
    <source>
        <dbReference type="EMBL" id="STH68908.1"/>
    </source>
</evidence>